<comment type="caution">
    <text evidence="1">The sequence shown here is derived from an EMBL/GenBank/DDBJ whole genome shotgun (WGS) entry which is preliminary data.</text>
</comment>
<name>A0ACB5TF51_CANBO</name>
<dbReference type="Proteomes" id="UP001165101">
    <property type="component" value="Unassembled WGS sequence"/>
</dbReference>
<sequence length="131" mass="14417">MPPIEVLAQSKKLLKEKNLDKGFELFIDGGVRRGSDIIKAICLGASGVGLGRPFLYAMSGYGEQGVERAIKILKTEMLRDMKLLGVNSISELNEDMVDISSLQFKGLNSDDRLYNVNYSEMPKVAFSSPAK</sequence>
<reference evidence="1" key="1">
    <citation type="submission" date="2023-04" db="EMBL/GenBank/DDBJ databases">
        <title>Candida boidinii NBRC 1967.</title>
        <authorList>
            <person name="Ichikawa N."/>
            <person name="Sato H."/>
            <person name="Tonouchi N."/>
        </authorList>
    </citation>
    <scope>NUCLEOTIDE SEQUENCE</scope>
    <source>
        <strain evidence="1">NBRC 1967</strain>
    </source>
</reference>
<keyword evidence="2" id="KW-1185">Reference proteome</keyword>
<evidence type="ECO:0000313" key="2">
    <source>
        <dbReference type="Proteomes" id="UP001165101"/>
    </source>
</evidence>
<accession>A0ACB5TF51</accession>
<evidence type="ECO:0000313" key="1">
    <source>
        <dbReference type="EMBL" id="GME87628.1"/>
    </source>
</evidence>
<protein>
    <submittedName>
        <fullName evidence="1">Unnamed protein product</fullName>
    </submittedName>
</protein>
<proteinExistence type="predicted"/>
<gene>
    <name evidence="1" type="ORF">Cboi01_000047700</name>
</gene>
<dbReference type="EMBL" id="BSXV01000124">
    <property type="protein sequence ID" value="GME87628.1"/>
    <property type="molecule type" value="Genomic_DNA"/>
</dbReference>
<organism evidence="1 2">
    <name type="scientific">Candida boidinii</name>
    <name type="common">Yeast</name>
    <dbReference type="NCBI Taxonomy" id="5477"/>
    <lineage>
        <taxon>Eukaryota</taxon>
        <taxon>Fungi</taxon>
        <taxon>Dikarya</taxon>
        <taxon>Ascomycota</taxon>
        <taxon>Saccharomycotina</taxon>
        <taxon>Pichiomycetes</taxon>
        <taxon>Pichiales</taxon>
        <taxon>Pichiaceae</taxon>
        <taxon>Ogataea</taxon>
        <taxon>Ogataea/Candida clade</taxon>
    </lineage>
</organism>